<feature type="region of interest" description="Disordered" evidence="1">
    <location>
        <begin position="74"/>
        <end position="102"/>
    </location>
</feature>
<evidence type="ECO:0000256" key="1">
    <source>
        <dbReference type="SAM" id="MobiDB-lite"/>
    </source>
</evidence>
<dbReference type="InterPro" id="IPR012464">
    <property type="entry name" value="DUF1676"/>
</dbReference>
<feature type="transmembrane region" description="Helical" evidence="2">
    <location>
        <begin position="128"/>
        <end position="152"/>
    </location>
</feature>
<evidence type="ECO:0000256" key="2">
    <source>
        <dbReference type="SAM" id="Phobius"/>
    </source>
</evidence>
<keyword evidence="2" id="KW-0472">Membrane</keyword>
<evidence type="ECO:0000313" key="4">
    <source>
        <dbReference type="Proteomes" id="UP000494256"/>
    </source>
</evidence>
<gene>
    <name evidence="3" type="ORF">APLA_LOCUS15935</name>
</gene>
<feature type="transmembrane region" description="Helical" evidence="2">
    <location>
        <begin position="158"/>
        <end position="178"/>
    </location>
</feature>
<keyword evidence="2" id="KW-1133">Transmembrane helix</keyword>
<dbReference type="EMBL" id="CADEBD010000553">
    <property type="protein sequence ID" value="CAB3257614.1"/>
    <property type="molecule type" value="Genomic_DNA"/>
</dbReference>
<comment type="caution">
    <text evidence="3">The sequence shown here is derived from an EMBL/GenBank/DDBJ whole genome shotgun (WGS) entry which is preliminary data.</text>
</comment>
<proteinExistence type="predicted"/>
<dbReference type="AlphaFoldDB" id="A0A8S1BH19"/>
<dbReference type="Proteomes" id="UP000494256">
    <property type="component" value="Unassembled WGS sequence"/>
</dbReference>
<reference evidence="3 4" key="1">
    <citation type="submission" date="2020-04" db="EMBL/GenBank/DDBJ databases">
        <authorList>
            <person name="Wallbank WR R."/>
            <person name="Pardo Diaz C."/>
            <person name="Kozak K."/>
            <person name="Martin S."/>
            <person name="Jiggins C."/>
            <person name="Moest M."/>
            <person name="Warren A I."/>
            <person name="Byers J.R.P. K."/>
            <person name="Montejo-Kovacevich G."/>
            <person name="Yen C E."/>
        </authorList>
    </citation>
    <scope>NUCLEOTIDE SEQUENCE [LARGE SCALE GENOMIC DNA]</scope>
</reference>
<name>A0A8S1BH19_ARCPL</name>
<evidence type="ECO:0000313" key="3">
    <source>
        <dbReference type="EMBL" id="CAB3257614.1"/>
    </source>
</evidence>
<keyword evidence="2" id="KW-0812">Transmembrane</keyword>
<accession>A0A8S1BH19</accession>
<protein>
    <submittedName>
        <fullName evidence="3">Uncharacterized protein</fullName>
    </submittedName>
</protein>
<dbReference type="Pfam" id="PF07898">
    <property type="entry name" value="DUF1676"/>
    <property type="match status" value="1"/>
</dbReference>
<organism evidence="3 4">
    <name type="scientific">Arctia plantaginis</name>
    <name type="common">Wood tiger moth</name>
    <name type="synonym">Phalaena plantaginis</name>
    <dbReference type="NCBI Taxonomy" id="874455"/>
    <lineage>
        <taxon>Eukaryota</taxon>
        <taxon>Metazoa</taxon>
        <taxon>Ecdysozoa</taxon>
        <taxon>Arthropoda</taxon>
        <taxon>Hexapoda</taxon>
        <taxon>Insecta</taxon>
        <taxon>Pterygota</taxon>
        <taxon>Neoptera</taxon>
        <taxon>Endopterygota</taxon>
        <taxon>Lepidoptera</taxon>
        <taxon>Glossata</taxon>
        <taxon>Ditrysia</taxon>
        <taxon>Noctuoidea</taxon>
        <taxon>Erebidae</taxon>
        <taxon>Arctiinae</taxon>
        <taxon>Arctia</taxon>
    </lineage>
</organism>
<feature type="compositionally biased region" description="Basic residues" evidence="1">
    <location>
        <begin position="79"/>
        <end position="102"/>
    </location>
</feature>
<dbReference type="GO" id="GO:0016020">
    <property type="term" value="C:membrane"/>
    <property type="evidence" value="ECO:0007669"/>
    <property type="project" value="TreeGrafter"/>
</dbReference>
<dbReference type="PANTHER" id="PTHR21879">
    <property type="entry name" value="FI03362P-RELATED-RELATED"/>
    <property type="match status" value="1"/>
</dbReference>
<dbReference type="OrthoDB" id="21095at2759"/>
<sequence length="231" mass="25977">MLPYSSGLIVDKANNYGIVKTETVFGFSPTSHGNYMNDSFNSTEPLEWIITRGNFAPRSLQGVTKEEVGRYLQDQPKTLTKHTKKKRKKLSKKKRQGKGKGKKCIFKVIKNNKMKNRRGGIKNPKKKYMMPLILGLLAAKSLLIPIALKALAFMSAKAFMMGFFSTVLASVLSLKGLFDHGHGYVNRKEDTKTQVEIIQVPSKSEDHVHYDEHYKKGDLVPILVNEGGSFI</sequence>